<evidence type="ECO:0000256" key="1">
    <source>
        <dbReference type="SAM" id="MobiDB-lite"/>
    </source>
</evidence>
<dbReference type="Proteomes" id="UP000626092">
    <property type="component" value="Unassembled WGS sequence"/>
</dbReference>
<organism evidence="2 3">
    <name type="scientific">Rhododendron simsii</name>
    <name type="common">Sims's rhododendron</name>
    <dbReference type="NCBI Taxonomy" id="118357"/>
    <lineage>
        <taxon>Eukaryota</taxon>
        <taxon>Viridiplantae</taxon>
        <taxon>Streptophyta</taxon>
        <taxon>Embryophyta</taxon>
        <taxon>Tracheophyta</taxon>
        <taxon>Spermatophyta</taxon>
        <taxon>Magnoliopsida</taxon>
        <taxon>eudicotyledons</taxon>
        <taxon>Gunneridae</taxon>
        <taxon>Pentapetalae</taxon>
        <taxon>asterids</taxon>
        <taxon>Ericales</taxon>
        <taxon>Ericaceae</taxon>
        <taxon>Ericoideae</taxon>
        <taxon>Rhodoreae</taxon>
        <taxon>Rhododendron</taxon>
    </lineage>
</organism>
<dbReference type="OrthoDB" id="1938065at2759"/>
<feature type="compositionally biased region" description="Polar residues" evidence="1">
    <location>
        <begin position="70"/>
        <end position="80"/>
    </location>
</feature>
<name>A0A834G656_RHOSS</name>
<proteinExistence type="predicted"/>
<dbReference type="EMBL" id="WJXA01000011">
    <property type="protein sequence ID" value="KAF7126498.1"/>
    <property type="molecule type" value="Genomic_DNA"/>
</dbReference>
<protein>
    <submittedName>
        <fullName evidence="2">Uncharacterized protein</fullName>
    </submittedName>
</protein>
<reference evidence="2" key="1">
    <citation type="submission" date="2019-11" db="EMBL/GenBank/DDBJ databases">
        <authorList>
            <person name="Liu Y."/>
            <person name="Hou J."/>
            <person name="Li T.-Q."/>
            <person name="Guan C.-H."/>
            <person name="Wu X."/>
            <person name="Wu H.-Z."/>
            <person name="Ling F."/>
            <person name="Zhang R."/>
            <person name="Shi X.-G."/>
            <person name="Ren J.-P."/>
            <person name="Chen E.-F."/>
            <person name="Sun J.-M."/>
        </authorList>
    </citation>
    <scope>NUCLEOTIDE SEQUENCE</scope>
    <source>
        <strain evidence="2">Adult_tree_wgs_1</strain>
        <tissue evidence="2">Leaves</tissue>
    </source>
</reference>
<gene>
    <name evidence="2" type="ORF">RHSIM_Rhsim11G0183900</name>
</gene>
<comment type="caution">
    <text evidence="2">The sequence shown here is derived from an EMBL/GenBank/DDBJ whole genome shotgun (WGS) entry which is preliminary data.</text>
</comment>
<feature type="region of interest" description="Disordered" evidence="1">
    <location>
        <begin position="38"/>
        <end position="80"/>
    </location>
</feature>
<evidence type="ECO:0000313" key="2">
    <source>
        <dbReference type="EMBL" id="KAF7126498.1"/>
    </source>
</evidence>
<evidence type="ECO:0000313" key="3">
    <source>
        <dbReference type="Proteomes" id="UP000626092"/>
    </source>
</evidence>
<accession>A0A834G656</accession>
<keyword evidence="3" id="KW-1185">Reference proteome</keyword>
<sequence>MTLEADGGGYGAWFLHRGSSLAANSVSLGNSVVRLIGEVPPEPEPKFNPFTGAGRRLDGKPLKYQPPPASSSGSKENGAA</sequence>
<dbReference type="AlphaFoldDB" id="A0A834G656"/>